<evidence type="ECO:0000256" key="2">
    <source>
        <dbReference type="SAM" id="Phobius"/>
    </source>
</evidence>
<organism evidence="3 4">
    <name type="scientific">Aspergillus steynii IBT 23096</name>
    <dbReference type="NCBI Taxonomy" id="1392250"/>
    <lineage>
        <taxon>Eukaryota</taxon>
        <taxon>Fungi</taxon>
        <taxon>Dikarya</taxon>
        <taxon>Ascomycota</taxon>
        <taxon>Pezizomycotina</taxon>
        <taxon>Eurotiomycetes</taxon>
        <taxon>Eurotiomycetidae</taxon>
        <taxon>Eurotiales</taxon>
        <taxon>Aspergillaceae</taxon>
        <taxon>Aspergillus</taxon>
        <taxon>Aspergillus subgen. Circumdati</taxon>
    </lineage>
</organism>
<protein>
    <submittedName>
        <fullName evidence="3">Uncharacterized protein</fullName>
    </submittedName>
</protein>
<dbReference type="AlphaFoldDB" id="A0A2I2G736"/>
<sequence length="152" mass="16649">MKQRGPLQIQGPAGLKPHPCQNPPGACSFTSLILMKNPPHSGLPIMITDQGVQGEKPKPSTSSFIQSHFPSHHLSLHVSSAWKAPTAACSHHAFRHSHCATQTVASPTDSSCWIQFCMAVEVRSRRLLRSGLLSFLFLFLLCFFCLSGMLRA</sequence>
<keyword evidence="2" id="KW-0472">Membrane</keyword>
<evidence type="ECO:0000313" key="4">
    <source>
        <dbReference type="Proteomes" id="UP000234275"/>
    </source>
</evidence>
<accession>A0A2I2G736</accession>
<dbReference type="RefSeq" id="XP_024703977.1">
    <property type="nucleotide sequence ID" value="XM_024842603.1"/>
</dbReference>
<comment type="caution">
    <text evidence="3">The sequence shown here is derived from an EMBL/GenBank/DDBJ whole genome shotgun (WGS) entry which is preliminary data.</text>
</comment>
<feature type="region of interest" description="Disordered" evidence="1">
    <location>
        <begin position="1"/>
        <end position="21"/>
    </location>
</feature>
<keyword evidence="4" id="KW-1185">Reference proteome</keyword>
<dbReference type="GeneID" id="36550301"/>
<feature type="transmembrane region" description="Helical" evidence="2">
    <location>
        <begin position="132"/>
        <end position="150"/>
    </location>
</feature>
<evidence type="ECO:0000256" key="1">
    <source>
        <dbReference type="SAM" id="MobiDB-lite"/>
    </source>
</evidence>
<keyword evidence="2" id="KW-1133">Transmembrane helix</keyword>
<keyword evidence="2" id="KW-0812">Transmembrane</keyword>
<evidence type="ECO:0000313" key="3">
    <source>
        <dbReference type="EMBL" id="PLB48675.1"/>
    </source>
</evidence>
<name>A0A2I2G736_9EURO</name>
<gene>
    <name evidence="3" type="ORF">P170DRAFT_166824</name>
</gene>
<dbReference type="EMBL" id="MSFO01000004">
    <property type="protein sequence ID" value="PLB48675.1"/>
    <property type="molecule type" value="Genomic_DNA"/>
</dbReference>
<dbReference type="Proteomes" id="UP000234275">
    <property type="component" value="Unassembled WGS sequence"/>
</dbReference>
<dbReference type="VEuPathDB" id="FungiDB:P170DRAFT_166824"/>
<proteinExistence type="predicted"/>
<reference evidence="3 4" key="1">
    <citation type="submission" date="2016-12" db="EMBL/GenBank/DDBJ databases">
        <title>The genomes of Aspergillus section Nigri reveals drivers in fungal speciation.</title>
        <authorList>
            <consortium name="DOE Joint Genome Institute"/>
            <person name="Vesth T.C."/>
            <person name="Nybo J."/>
            <person name="Theobald S."/>
            <person name="Brandl J."/>
            <person name="Frisvad J.C."/>
            <person name="Nielsen K.F."/>
            <person name="Lyhne E.K."/>
            <person name="Kogle M.E."/>
            <person name="Kuo A."/>
            <person name="Riley R."/>
            <person name="Clum A."/>
            <person name="Nolan M."/>
            <person name="Lipzen A."/>
            <person name="Salamov A."/>
            <person name="Henrissat B."/>
            <person name="Wiebenga A."/>
            <person name="De Vries R.P."/>
            <person name="Grigoriev I.V."/>
            <person name="Mortensen U.H."/>
            <person name="Andersen M.R."/>
            <person name="Baker S.E."/>
        </authorList>
    </citation>
    <scope>NUCLEOTIDE SEQUENCE [LARGE SCALE GENOMIC DNA]</scope>
    <source>
        <strain evidence="3 4">IBT 23096</strain>
    </source>
</reference>